<evidence type="ECO:0000313" key="3">
    <source>
        <dbReference type="Proteomes" id="UP000310065"/>
    </source>
</evidence>
<sequence>MSSDKVVMYQVELLFMPTYEEQLIEDNDFLFEELFTSDIESWFSADIACCDTCYADFLKTWPLAFNANDGEFQCNQIDLSSFYSGSKRCRQQYTEHEFTILFKNYPCPRCSNDLISNIWAYELPFSYQVKPNEFEEDINSIAELSENTPFLLLSNYFANETFELLKKLAESTTSNKIEQTLYRARIATQIGELSFNQFLFPPKKFIQEGRYNHAGQQVLYAASDFDTCFREVRKALCYVAEFKISQNIKVLDLSDPEASHVKFAEELSALVFSSLMSRELDTEGYHKPCYVFSRFIADCAKLAGFDAIKYPSTKIVGKNFNIVFINEDIVNNSIEFIQMSLKDSNKTYAIEVDT</sequence>
<dbReference type="SMART" id="SM00953">
    <property type="entry name" value="RES"/>
    <property type="match status" value="1"/>
</dbReference>
<evidence type="ECO:0000259" key="1">
    <source>
        <dbReference type="SMART" id="SM00953"/>
    </source>
</evidence>
<protein>
    <submittedName>
        <fullName evidence="2">RES domain-containing protein</fullName>
    </submittedName>
</protein>
<proteinExistence type="predicted"/>
<accession>A0A4P9J156</accession>
<dbReference type="AlphaFoldDB" id="A0A4P9J156"/>
<gene>
    <name evidence="2" type="ORF">FFU37_07805</name>
</gene>
<organism evidence="2 3">
    <name type="scientific">Pseudoalteromonas distincta</name>
    <dbReference type="NCBI Taxonomy" id="77608"/>
    <lineage>
        <taxon>Bacteria</taxon>
        <taxon>Pseudomonadati</taxon>
        <taxon>Pseudomonadota</taxon>
        <taxon>Gammaproteobacteria</taxon>
        <taxon>Alteromonadales</taxon>
        <taxon>Pseudoalteromonadaceae</taxon>
        <taxon>Pseudoalteromonas</taxon>
    </lineage>
</organism>
<dbReference type="Pfam" id="PF08808">
    <property type="entry name" value="RES"/>
    <property type="match status" value="1"/>
</dbReference>
<dbReference type="Proteomes" id="UP000310065">
    <property type="component" value="Chromosome L1"/>
</dbReference>
<dbReference type="InterPro" id="IPR014914">
    <property type="entry name" value="RES_dom"/>
</dbReference>
<evidence type="ECO:0000313" key="2">
    <source>
        <dbReference type="EMBL" id="QCU74376.1"/>
    </source>
</evidence>
<feature type="domain" description="RES" evidence="1">
    <location>
        <begin position="194"/>
        <end position="336"/>
    </location>
</feature>
<reference evidence="2 3" key="1">
    <citation type="submission" date="2019-05" db="EMBL/GenBank/DDBJ databases">
        <title>Complete genome sequence of Pseudoalteromonas sp. 16-SW-7(T) isolated from the Okhotsk Sea, Russia.</title>
        <authorList>
            <person name="Nguyen T.H."/>
            <person name="Nedashkovskaya O.I."/>
            <person name="Kim S.-G."/>
        </authorList>
    </citation>
    <scope>NUCLEOTIDE SEQUENCE [LARGE SCALE GENOMIC DNA]</scope>
    <source>
        <strain evidence="2 3">16-SW-7</strain>
    </source>
</reference>
<dbReference type="EMBL" id="CP040558">
    <property type="protein sequence ID" value="QCU74376.1"/>
    <property type="molecule type" value="Genomic_DNA"/>
</dbReference>
<dbReference type="KEGG" id="pdv:FFU37_07805"/>
<name>A0A4P9J156_9GAMM</name>